<dbReference type="AlphaFoldDB" id="A0A662YJ27"/>
<feature type="domain" description="Ig-like" evidence="2">
    <location>
        <begin position="223"/>
        <end position="321"/>
    </location>
</feature>
<dbReference type="InterPro" id="IPR003599">
    <property type="entry name" value="Ig_sub"/>
</dbReference>
<evidence type="ECO:0000313" key="4">
    <source>
        <dbReference type="Proteomes" id="UP000289886"/>
    </source>
</evidence>
<feature type="non-terminal residue" evidence="3">
    <location>
        <position position="1"/>
    </location>
</feature>
<dbReference type="PROSITE" id="PS50835">
    <property type="entry name" value="IG_LIKE"/>
    <property type="match status" value="5"/>
</dbReference>
<dbReference type="Gene3D" id="2.60.40.10">
    <property type="entry name" value="Immunoglobulins"/>
    <property type="match status" value="5"/>
</dbReference>
<dbReference type="CDD" id="cd00098">
    <property type="entry name" value="IgC1"/>
    <property type="match status" value="3"/>
</dbReference>
<feature type="domain" description="Ig-like" evidence="2">
    <location>
        <begin position="118"/>
        <end position="222"/>
    </location>
</feature>
<dbReference type="PANTHER" id="PTHR23411">
    <property type="entry name" value="TAPASIN"/>
    <property type="match status" value="1"/>
</dbReference>
<dbReference type="InterPro" id="IPR003006">
    <property type="entry name" value="Ig/MHC_CS"/>
</dbReference>
<evidence type="ECO:0000256" key="1">
    <source>
        <dbReference type="ARBA" id="ARBA00023319"/>
    </source>
</evidence>
<dbReference type="InterPro" id="IPR013106">
    <property type="entry name" value="Ig_V-set"/>
</dbReference>
<dbReference type="SMART" id="SM00406">
    <property type="entry name" value="IGv"/>
    <property type="match status" value="1"/>
</dbReference>
<dbReference type="SMART" id="SM00408">
    <property type="entry name" value="IGc2"/>
    <property type="match status" value="2"/>
</dbReference>
<keyword evidence="3" id="KW-0675">Receptor</keyword>
<sequence length="532" mass="60427">EGTLKLTSSTFPVHSLAGSDVELTCMFSSSLTPQLTDIAVEWKADTRDGQMMVYSFDGKKEVYNRNRSEVSQRRLVLGDASLHLRNVTVGDEGLYTCTVLITPEMAFGTTQLDVSVQPSVTLLPELPTITVGEERTLLCEINRFYPKPIDVVWFIKKDFNPEQEAVSRDICTGIPLPNGDETFSVQSRITLWATAKESDAVYTCQVSEILVSEMIFGNETVTLICNISAFRPKQVQVKWLRLSNQSLQEKEHCSSSERIPLQEAGEDLSDMAVNKPLKHGRLYSTVSCLRIVPTLDDDNREYRCRVLHGKSKPVIKSTTLRVKVRPSYCQITSLPHIPEPGKQLVLCCRTEQFYPRAITLKWFRDELLVEQFTQFGSFQDRGRLYSVWNQIELTVSKNDHKVVYTCRVYHESFTGFKELSYRINLQGMPPEVLWITSDPAQPEVGKECTLNCHMNNFCPDTITVKWLKNNLQVDNGVSSSPSILDTNGRYSLYSFLKLTPTRDDQGSVIKCIVEHSTLTSCEERSYRLHLVN</sequence>
<dbReference type="InterPro" id="IPR036179">
    <property type="entry name" value="Ig-like_dom_sf"/>
</dbReference>
<dbReference type="PROSITE" id="PS00290">
    <property type="entry name" value="IG_MHC"/>
    <property type="match status" value="1"/>
</dbReference>
<protein>
    <submittedName>
        <fullName evidence="3">Natural cytotoxicity triggering receptor 3 ligand 1</fullName>
    </submittedName>
</protein>
<dbReference type="InterPro" id="IPR007110">
    <property type="entry name" value="Ig-like_dom"/>
</dbReference>
<dbReference type="SMART" id="SM00409">
    <property type="entry name" value="IG"/>
    <property type="match status" value="4"/>
</dbReference>
<keyword evidence="4" id="KW-1185">Reference proteome</keyword>
<dbReference type="Pfam" id="PF07686">
    <property type="entry name" value="V-set"/>
    <property type="match status" value="1"/>
</dbReference>
<evidence type="ECO:0000259" key="2">
    <source>
        <dbReference type="PROSITE" id="PS50835"/>
    </source>
</evidence>
<evidence type="ECO:0000313" key="3">
    <source>
        <dbReference type="EMBL" id="RXM96764.1"/>
    </source>
</evidence>
<accession>A0A662YJ27</accession>
<dbReference type="InterPro" id="IPR013783">
    <property type="entry name" value="Ig-like_fold"/>
</dbReference>
<dbReference type="SUPFAM" id="SSF48726">
    <property type="entry name" value="Immunoglobulin"/>
    <property type="match status" value="5"/>
</dbReference>
<name>A0A662YJ27_ACIRT</name>
<dbReference type="SMART" id="SM00407">
    <property type="entry name" value="IGc1"/>
    <property type="match status" value="4"/>
</dbReference>
<dbReference type="EMBL" id="SCEB01001456">
    <property type="protein sequence ID" value="RXM96764.1"/>
    <property type="molecule type" value="Genomic_DNA"/>
</dbReference>
<feature type="domain" description="Ig-like" evidence="2">
    <location>
        <begin position="18"/>
        <end position="115"/>
    </location>
</feature>
<dbReference type="InterPro" id="IPR003597">
    <property type="entry name" value="Ig_C1-set"/>
</dbReference>
<dbReference type="Pfam" id="PF07654">
    <property type="entry name" value="C1-set"/>
    <property type="match status" value="3"/>
</dbReference>
<keyword evidence="1" id="KW-0393">Immunoglobulin domain</keyword>
<proteinExistence type="predicted"/>
<feature type="domain" description="Ig-like" evidence="2">
    <location>
        <begin position="326"/>
        <end position="420"/>
    </location>
</feature>
<dbReference type="InterPro" id="IPR003598">
    <property type="entry name" value="Ig_sub2"/>
</dbReference>
<feature type="domain" description="Ig-like" evidence="2">
    <location>
        <begin position="430"/>
        <end position="527"/>
    </location>
</feature>
<dbReference type="InterPro" id="IPR050380">
    <property type="entry name" value="Immune_Resp_Modulators"/>
</dbReference>
<organism evidence="3 4">
    <name type="scientific">Acipenser ruthenus</name>
    <name type="common">Sterlet sturgeon</name>
    <dbReference type="NCBI Taxonomy" id="7906"/>
    <lineage>
        <taxon>Eukaryota</taxon>
        <taxon>Metazoa</taxon>
        <taxon>Chordata</taxon>
        <taxon>Craniata</taxon>
        <taxon>Vertebrata</taxon>
        <taxon>Euteleostomi</taxon>
        <taxon>Actinopterygii</taxon>
        <taxon>Chondrostei</taxon>
        <taxon>Acipenseriformes</taxon>
        <taxon>Acipenseridae</taxon>
        <taxon>Acipenser</taxon>
    </lineage>
</organism>
<comment type="caution">
    <text evidence="3">The sequence shown here is derived from an EMBL/GenBank/DDBJ whole genome shotgun (WGS) entry which is preliminary data.</text>
</comment>
<gene>
    <name evidence="3" type="ORF">EOD39_15297</name>
</gene>
<dbReference type="Proteomes" id="UP000289886">
    <property type="component" value="Unassembled WGS sequence"/>
</dbReference>
<reference evidence="3 4" key="1">
    <citation type="submission" date="2019-01" db="EMBL/GenBank/DDBJ databases">
        <title>Draft Genome and Complete Hox-Cluster Characterization of the Sterlet Sturgeon (Acipenser ruthenus).</title>
        <authorList>
            <person name="Wei Q."/>
        </authorList>
    </citation>
    <scope>NUCLEOTIDE SEQUENCE [LARGE SCALE GENOMIC DNA]</scope>
    <source>
        <strain evidence="3">WHYD16114868_AA</strain>
        <tissue evidence="3">Blood</tissue>
    </source>
</reference>